<dbReference type="AlphaFoldDB" id="A0A0E9SDW9"/>
<sequence>MRFYRRLQSIHRTEKMLMNVRLHSMNRISVYYQVFQNQ</sequence>
<protein>
    <submittedName>
        <fullName evidence="1">Uncharacterized protein</fullName>
    </submittedName>
</protein>
<reference evidence="1" key="1">
    <citation type="submission" date="2014-11" db="EMBL/GenBank/DDBJ databases">
        <authorList>
            <person name="Amaro Gonzalez C."/>
        </authorList>
    </citation>
    <scope>NUCLEOTIDE SEQUENCE</scope>
</reference>
<proteinExistence type="predicted"/>
<name>A0A0E9SDW9_ANGAN</name>
<dbReference type="EMBL" id="GBXM01069145">
    <property type="protein sequence ID" value="JAH39432.1"/>
    <property type="molecule type" value="Transcribed_RNA"/>
</dbReference>
<reference evidence="1" key="2">
    <citation type="journal article" date="2015" name="Fish Shellfish Immunol.">
        <title>Early steps in the European eel (Anguilla anguilla)-Vibrio vulnificus interaction in the gills: Role of the RtxA13 toxin.</title>
        <authorList>
            <person name="Callol A."/>
            <person name="Pajuelo D."/>
            <person name="Ebbesson L."/>
            <person name="Teles M."/>
            <person name="MacKenzie S."/>
            <person name="Amaro C."/>
        </authorList>
    </citation>
    <scope>NUCLEOTIDE SEQUENCE</scope>
</reference>
<accession>A0A0E9SDW9</accession>
<organism evidence="1">
    <name type="scientific">Anguilla anguilla</name>
    <name type="common">European freshwater eel</name>
    <name type="synonym">Muraena anguilla</name>
    <dbReference type="NCBI Taxonomy" id="7936"/>
    <lineage>
        <taxon>Eukaryota</taxon>
        <taxon>Metazoa</taxon>
        <taxon>Chordata</taxon>
        <taxon>Craniata</taxon>
        <taxon>Vertebrata</taxon>
        <taxon>Euteleostomi</taxon>
        <taxon>Actinopterygii</taxon>
        <taxon>Neopterygii</taxon>
        <taxon>Teleostei</taxon>
        <taxon>Anguilliformes</taxon>
        <taxon>Anguillidae</taxon>
        <taxon>Anguilla</taxon>
    </lineage>
</organism>
<evidence type="ECO:0000313" key="1">
    <source>
        <dbReference type="EMBL" id="JAH39432.1"/>
    </source>
</evidence>